<evidence type="ECO:0000256" key="1">
    <source>
        <dbReference type="ARBA" id="ARBA00008998"/>
    </source>
</evidence>
<evidence type="ECO:0000259" key="2">
    <source>
        <dbReference type="Pfam" id="PF05670"/>
    </source>
</evidence>
<sequence>MKICLFEFEEKNYTIKIGKNKSENLKLIDDSNLTDIWFHVEDEPSCHVILTNNEKLRNIPRQVLKRCAYLCKINSKAKKSKETKIIYTQLEKVIKVEEVVIVDRYKWLMV</sequence>
<dbReference type="EMBL" id="MN740948">
    <property type="protein sequence ID" value="QHU19382.1"/>
    <property type="molecule type" value="Genomic_DNA"/>
</dbReference>
<dbReference type="PANTHER" id="PTHR13049:SF2">
    <property type="entry name" value="COILED-COIL DOMAIN-CONTAINING PROTEIN 25"/>
    <property type="match status" value="1"/>
</dbReference>
<protein>
    <recommendedName>
        <fullName evidence="2">NFACT RNA-binding domain-containing protein</fullName>
    </recommendedName>
</protein>
<dbReference type="InterPro" id="IPR039730">
    <property type="entry name" value="Jlp2/Ccd25"/>
</dbReference>
<dbReference type="PANTHER" id="PTHR13049">
    <property type="entry name" value="DUF814-RELATED"/>
    <property type="match status" value="1"/>
</dbReference>
<feature type="domain" description="NFACT RNA-binding" evidence="2">
    <location>
        <begin position="5"/>
        <end position="98"/>
    </location>
</feature>
<evidence type="ECO:0000313" key="3">
    <source>
        <dbReference type="EMBL" id="QHU19382.1"/>
    </source>
</evidence>
<organism evidence="3">
    <name type="scientific">viral metagenome</name>
    <dbReference type="NCBI Taxonomy" id="1070528"/>
    <lineage>
        <taxon>unclassified sequences</taxon>
        <taxon>metagenomes</taxon>
        <taxon>organismal metagenomes</taxon>
    </lineage>
</organism>
<dbReference type="InterPro" id="IPR008532">
    <property type="entry name" value="NFACT_RNA-bd"/>
</dbReference>
<proteinExistence type="inferred from homology"/>
<dbReference type="Pfam" id="PF05670">
    <property type="entry name" value="NFACT-R_1"/>
    <property type="match status" value="1"/>
</dbReference>
<comment type="similarity">
    <text evidence="1">Belongs to the CCDC25 family.</text>
</comment>
<dbReference type="AlphaFoldDB" id="A0A6C0KMY9"/>
<reference evidence="3" key="1">
    <citation type="journal article" date="2020" name="Nature">
        <title>Giant virus diversity and host interactions through global metagenomics.</title>
        <authorList>
            <person name="Schulz F."/>
            <person name="Roux S."/>
            <person name="Paez-Espino D."/>
            <person name="Jungbluth S."/>
            <person name="Walsh D.A."/>
            <person name="Denef V.J."/>
            <person name="McMahon K.D."/>
            <person name="Konstantinidis K.T."/>
            <person name="Eloe-Fadrosh E.A."/>
            <person name="Kyrpides N.C."/>
            <person name="Woyke T."/>
        </authorList>
    </citation>
    <scope>NUCLEOTIDE SEQUENCE</scope>
    <source>
        <strain evidence="3">GVMAG-S-3300013014-104</strain>
    </source>
</reference>
<accession>A0A6C0KMY9</accession>
<name>A0A6C0KMY9_9ZZZZ</name>